<dbReference type="InterPro" id="IPR029063">
    <property type="entry name" value="SAM-dependent_MTases_sf"/>
</dbReference>
<dbReference type="Gene3D" id="3.40.50.150">
    <property type="entry name" value="Vaccinia Virus protein VP39"/>
    <property type="match status" value="2"/>
</dbReference>
<dbReference type="AlphaFoldDB" id="A0A1U9MJX0"/>
<keyword evidence="3 8" id="KW-0489">Methyltransferase</keyword>
<dbReference type="KEGG" id="bapi:BBC0122_020530"/>
<dbReference type="GO" id="GO:0032259">
    <property type="term" value="P:methylation"/>
    <property type="evidence" value="ECO:0007669"/>
    <property type="project" value="UniProtKB-KW"/>
</dbReference>
<dbReference type="PROSITE" id="PS00093">
    <property type="entry name" value="N4_MTASE"/>
    <property type="match status" value="1"/>
</dbReference>
<gene>
    <name evidence="8" type="ORF">BBC0122_020530</name>
</gene>
<sequence length="389" mass="44002">MKYIHPFPARMAPEIALEKLKNLRAGQVVLDPMAGSGMVLSQAARNGIAAIGIDIDPLAELISRVGSTSVDENEVRAGLEMLLDRCQSEKDQVYLPWIDEDIKTKNFIDFWFAPKQKEQLRQLSFYLHAQPINVSEIVLSLLKVTLSRLIITKEPKASLARDTAHSRPHRTIHKNDFNVFGAMRFSLNHLLRALDASSIKLNARTYVGDARKLTVVKSNSVDCIVTSPPYLNAIDYMRGHRLSLVWLGYSLDDLRKIRISEIGAEGALNDTISSKFSDILHNLGLDLLECKSKYMLARYFSDLIRQTKEAYRVLKNNSKATYVIGNSTIRGIYIQNNKLLKLAGISAGFEVVHETTREIPDSRRYMPMMVVGNNLAKRMRTEHVIDFKK</sequence>
<evidence type="ECO:0000256" key="3">
    <source>
        <dbReference type="ARBA" id="ARBA00022603"/>
    </source>
</evidence>
<evidence type="ECO:0000256" key="2">
    <source>
        <dbReference type="ARBA" id="ARBA00012185"/>
    </source>
</evidence>
<dbReference type="GO" id="GO:0009307">
    <property type="term" value="P:DNA restriction-modification system"/>
    <property type="evidence" value="ECO:0007669"/>
    <property type="project" value="UniProtKB-KW"/>
</dbReference>
<keyword evidence="9" id="KW-1185">Reference proteome</keyword>
<comment type="catalytic activity">
    <reaction evidence="7">
        <text>a 2'-deoxycytidine in DNA + S-adenosyl-L-methionine = an N(4)-methyl-2'-deoxycytidine in DNA + S-adenosyl-L-homocysteine + H(+)</text>
        <dbReference type="Rhea" id="RHEA:16857"/>
        <dbReference type="Rhea" id="RHEA-COMP:11369"/>
        <dbReference type="Rhea" id="RHEA-COMP:13674"/>
        <dbReference type="ChEBI" id="CHEBI:15378"/>
        <dbReference type="ChEBI" id="CHEBI:57856"/>
        <dbReference type="ChEBI" id="CHEBI:59789"/>
        <dbReference type="ChEBI" id="CHEBI:85452"/>
        <dbReference type="ChEBI" id="CHEBI:137933"/>
        <dbReference type="EC" id="2.1.1.113"/>
    </reaction>
</comment>
<evidence type="ECO:0000313" key="9">
    <source>
        <dbReference type="Proteomes" id="UP000189632"/>
    </source>
</evidence>
<dbReference type="InterPro" id="IPR017985">
    <property type="entry name" value="MeTrfase_CN4_CS"/>
</dbReference>
<keyword evidence="4" id="KW-0808">Transferase</keyword>
<reference evidence="8 9" key="1">
    <citation type="submission" date="2016-11" db="EMBL/GenBank/DDBJ databases">
        <title>Comparative genomics of Bartonella apis.</title>
        <authorList>
            <person name="Engel P."/>
        </authorList>
    </citation>
    <scope>NUCLEOTIDE SEQUENCE [LARGE SCALE GENOMIC DNA]</scope>
    <source>
        <strain evidence="8 9">BBC0122</strain>
    </source>
</reference>
<evidence type="ECO:0000256" key="6">
    <source>
        <dbReference type="ARBA" id="ARBA00022747"/>
    </source>
</evidence>
<evidence type="ECO:0000256" key="5">
    <source>
        <dbReference type="ARBA" id="ARBA00022691"/>
    </source>
</evidence>
<evidence type="ECO:0000313" key="8">
    <source>
        <dbReference type="EMBL" id="AQT48146.1"/>
    </source>
</evidence>
<dbReference type="REBASE" id="191153">
    <property type="entry name" value="M.Bap122ORF20530P"/>
</dbReference>
<comment type="similarity">
    <text evidence="1">Belongs to the N(4)/N(6)-methyltransferase family. N(4) subfamily.</text>
</comment>
<organism evidence="8 9">
    <name type="scientific">Bartonella choladocola</name>
    <dbReference type="NCBI Taxonomy" id="2750995"/>
    <lineage>
        <taxon>Bacteria</taxon>
        <taxon>Pseudomonadati</taxon>
        <taxon>Pseudomonadota</taxon>
        <taxon>Alphaproteobacteria</taxon>
        <taxon>Hyphomicrobiales</taxon>
        <taxon>Bartonellaceae</taxon>
        <taxon>Bartonella</taxon>
    </lineage>
</organism>
<evidence type="ECO:0000256" key="1">
    <source>
        <dbReference type="ARBA" id="ARBA00010203"/>
    </source>
</evidence>
<keyword evidence="6" id="KW-0680">Restriction system</keyword>
<dbReference type="EC" id="2.1.1.113" evidence="2"/>
<dbReference type="EMBL" id="CP015625">
    <property type="protein sequence ID" value="AQT48146.1"/>
    <property type="molecule type" value="Genomic_DNA"/>
</dbReference>
<accession>A0A1U9MJX0</accession>
<evidence type="ECO:0000256" key="4">
    <source>
        <dbReference type="ARBA" id="ARBA00022679"/>
    </source>
</evidence>
<dbReference type="Proteomes" id="UP000189632">
    <property type="component" value="Chromosome"/>
</dbReference>
<keyword evidence="5" id="KW-0949">S-adenosyl-L-methionine</keyword>
<name>A0A1U9MJX0_9HYPH</name>
<dbReference type="GO" id="GO:0003677">
    <property type="term" value="F:DNA binding"/>
    <property type="evidence" value="ECO:0007669"/>
    <property type="project" value="InterPro"/>
</dbReference>
<dbReference type="OrthoDB" id="8901552at2"/>
<dbReference type="SUPFAM" id="SSF53335">
    <property type="entry name" value="S-adenosyl-L-methionine-dependent methyltransferases"/>
    <property type="match status" value="1"/>
</dbReference>
<proteinExistence type="inferred from homology"/>
<dbReference type="GO" id="GO:0015667">
    <property type="term" value="F:site-specific DNA-methyltransferase (cytosine-N4-specific) activity"/>
    <property type="evidence" value="ECO:0007669"/>
    <property type="project" value="UniProtKB-EC"/>
</dbReference>
<evidence type="ECO:0000256" key="7">
    <source>
        <dbReference type="ARBA" id="ARBA00049120"/>
    </source>
</evidence>
<protein>
    <recommendedName>
        <fullName evidence="2">site-specific DNA-methyltransferase (cytosine-N(4)-specific)</fullName>
        <ecNumber evidence="2">2.1.1.113</ecNumber>
    </recommendedName>
</protein>
<dbReference type="RefSeq" id="WP_077993691.1">
    <property type="nucleotide sequence ID" value="NZ_CP015625.1"/>
</dbReference>